<dbReference type="InterPro" id="IPR001453">
    <property type="entry name" value="MoaB/Mog_dom"/>
</dbReference>
<dbReference type="Pfam" id="PF00994">
    <property type="entry name" value="MoCF_biosynth"/>
    <property type="match status" value="1"/>
</dbReference>
<dbReference type="SMART" id="SM00852">
    <property type="entry name" value="MoCF_biosynth"/>
    <property type="match status" value="1"/>
</dbReference>
<keyword evidence="3" id="KW-1185">Reference proteome</keyword>
<dbReference type="InterPro" id="IPR050101">
    <property type="entry name" value="CinA"/>
</dbReference>
<organism evidence="2 3">
    <name type="scientific">Oryzomicrobium terrae</name>
    <dbReference type="NCBI Taxonomy" id="1735038"/>
    <lineage>
        <taxon>Bacteria</taxon>
        <taxon>Pseudomonadati</taxon>
        <taxon>Pseudomonadota</taxon>
        <taxon>Betaproteobacteria</taxon>
        <taxon>Rhodocyclales</taxon>
        <taxon>Rhodocyclaceae</taxon>
        <taxon>Oryzomicrobium</taxon>
    </lineage>
</organism>
<reference evidence="2 3" key="1">
    <citation type="submission" date="2017-07" db="EMBL/GenBank/DDBJ databases">
        <title>Complete genome sequence of Oryzomicrobium terrae TPP412.</title>
        <authorList>
            <person name="Chiu L.-W."/>
            <person name="Lo K.-J."/>
            <person name="Tsai Y.-M."/>
            <person name="Lin S.-S."/>
            <person name="Kuo C.-H."/>
            <person name="Liu C.-T."/>
        </authorList>
    </citation>
    <scope>NUCLEOTIDE SEQUENCE [LARGE SCALE GENOMIC DNA]</scope>
    <source>
        <strain evidence="2 3">TPP412</strain>
    </source>
</reference>
<dbReference type="Proteomes" id="UP000323671">
    <property type="component" value="Chromosome"/>
</dbReference>
<dbReference type="PANTHER" id="PTHR13939:SF0">
    <property type="entry name" value="NMN AMIDOHYDROLASE-LIKE PROTEIN YFAY"/>
    <property type="match status" value="1"/>
</dbReference>
<evidence type="ECO:0000313" key="2">
    <source>
        <dbReference type="EMBL" id="QEL65971.1"/>
    </source>
</evidence>
<dbReference type="RefSeq" id="WP_246154170.1">
    <property type="nucleotide sequence ID" value="NZ_CP022579.1"/>
</dbReference>
<protein>
    <submittedName>
        <fullName evidence="2">Molybdopterin-guanine dinucleotide biosynthesis protein A</fullName>
    </submittedName>
</protein>
<dbReference type="AlphaFoldDB" id="A0A5C1EAG2"/>
<dbReference type="InterPro" id="IPR036425">
    <property type="entry name" value="MoaB/Mog-like_dom_sf"/>
</dbReference>
<dbReference type="SUPFAM" id="SSF53218">
    <property type="entry name" value="Molybdenum cofactor biosynthesis proteins"/>
    <property type="match status" value="1"/>
</dbReference>
<feature type="domain" description="MoaB/Mog" evidence="1">
    <location>
        <begin position="21"/>
        <end position="179"/>
    </location>
</feature>
<dbReference type="Gene3D" id="3.40.980.10">
    <property type="entry name" value="MoaB/Mog-like domain"/>
    <property type="match status" value="1"/>
</dbReference>
<proteinExistence type="predicted"/>
<evidence type="ECO:0000313" key="3">
    <source>
        <dbReference type="Proteomes" id="UP000323671"/>
    </source>
</evidence>
<accession>A0A5C1EAG2</accession>
<evidence type="ECO:0000259" key="1">
    <source>
        <dbReference type="SMART" id="SM00852"/>
    </source>
</evidence>
<dbReference type="EMBL" id="CP022579">
    <property type="protein sequence ID" value="QEL65971.1"/>
    <property type="molecule type" value="Genomic_DNA"/>
</dbReference>
<dbReference type="KEGG" id="otr:OTERR_24950"/>
<gene>
    <name evidence="2" type="primary">moeA</name>
    <name evidence="2" type="ORF">OTERR_24950</name>
</gene>
<dbReference type="PANTHER" id="PTHR13939">
    <property type="entry name" value="NICOTINAMIDE-NUCLEOTIDE AMIDOHYDROLASE PNCC"/>
    <property type="match status" value="1"/>
</dbReference>
<sequence length="268" mass="29417">MSDVVTTPGAGDVPAPSRTIGAFIIGDEILSGKRQDKHFAKLTELLAARGLRLSWVQYLGDDRARLTEAFRRSLASGDLVFSCGGIGNTPDDHTRQAVAAALGVPLELHPEAEALIRGRFGAEATEKRLLLGTFPAGTGIIPNPVNQIPGFFVRDHYFVPGFPQMAWPMIEWALDSRHRDLHRPVELVDRALLLTGPGAYESNLLELMERIVAAYPDLRLFSLPSMAENGERRHLELGVEGLAPRVAAAMDEILAEVKARNIAWTWRP</sequence>
<name>A0A5C1EAG2_9RHOO</name>
<dbReference type="CDD" id="cd00885">
    <property type="entry name" value="cinA"/>
    <property type="match status" value="1"/>
</dbReference>